<dbReference type="Gene3D" id="1.25.40.10">
    <property type="entry name" value="Tetratricopeptide repeat domain"/>
    <property type="match status" value="2"/>
</dbReference>
<gene>
    <name evidence="3" type="ORF">S03H2_18271</name>
</gene>
<dbReference type="AlphaFoldDB" id="X1G7G5"/>
<dbReference type="PANTHER" id="PTHR45586:SF1">
    <property type="entry name" value="LIPOPOLYSACCHARIDE ASSEMBLY PROTEIN B"/>
    <property type="match status" value="1"/>
</dbReference>
<dbReference type="EMBL" id="BARU01009473">
    <property type="protein sequence ID" value="GAH37474.1"/>
    <property type="molecule type" value="Genomic_DNA"/>
</dbReference>
<dbReference type="InterPro" id="IPR019734">
    <property type="entry name" value="TPR_rpt"/>
</dbReference>
<evidence type="ECO:0000313" key="3">
    <source>
        <dbReference type="EMBL" id="GAH37474.1"/>
    </source>
</evidence>
<dbReference type="PROSITE" id="PS50005">
    <property type="entry name" value="TPR"/>
    <property type="match status" value="2"/>
</dbReference>
<dbReference type="Pfam" id="PF13181">
    <property type="entry name" value="TPR_8"/>
    <property type="match status" value="2"/>
</dbReference>
<dbReference type="PROSITE" id="PS50293">
    <property type="entry name" value="TPR_REGION"/>
    <property type="match status" value="1"/>
</dbReference>
<dbReference type="Pfam" id="PF00515">
    <property type="entry name" value="TPR_1"/>
    <property type="match status" value="1"/>
</dbReference>
<keyword evidence="1" id="KW-0677">Repeat</keyword>
<accession>X1G7G5</accession>
<proteinExistence type="predicted"/>
<evidence type="ECO:0000256" key="1">
    <source>
        <dbReference type="ARBA" id="ARBA00022737"/>
    </source>
</evidence>
<dbReference type="SUPFAM" id="SSF48452">
    <property type="entry name" value="TPR-like"/>
    <property type="match status" value="1"/>
</dbReference>
<dbReference type="InterPro" id="IPR011990">
    <property type="entry name" value="TPR-like_helical_dom_sf"/>
</dbReference>
<dbReference type="SMART" id="SM00028">
    <property type="entry name" value="TPR"/>
    <property type="match status" value="3"/>
</dbReference>
<sequence length="202" mass="23453">PFMARIIWYSGFKEVKKKDWEKATDIYEVALKWDPYEGGLYYDLGKIFMERGLYNTALKYFKESEKYFDLRGLPQNLAIVYLAKGETDNAITELKRAISYQLREETMPPLYNELGNTYLKLEKYELAETAFMDALKIDPNFVMAHYGLAGTYLGQNKIEKALVELKKVVELAPDSEEARYARDAVQKIEQTKLEAQPAENDK</sequence>
<feature type="non-terminal residue" evidence="3">
    <location>
        <position position="1"/>
    </location>
</feature>
<protein>
    <submittedName>
        <fullName evidence="3">Uncharacterized protein</fullName>
    </submittedName>
</protein>
<name>X1G7G5_9ZZZZ</name>
<keyword evidence="2" id="KW-0802">TPR repeat</keyword>
<comment type="caution">
    <text evidence="3">The sequence shown here is derived from an EMBL/GenBank/DDBJ whole genome shotgun (WGS) entry which is preliminary data.</text>
</comment>
<evidence type="ECO:0000256" key="2">
    <source>
        <dbReference type="ARBA" id="ARBA00022803"/>
    </source>
</evidence>
<organism evidence="3">
    <name type="scientific">marine sediment metagenome</name>
    <dbReference type="NCBI Taxonomy" id="412755"/>
    <lineage>
        <taxon>unclassified sequences</taxon>
        <taxon>metagenomes</taxon>
        <taxon>ecological metagenomes</taxon>
    </lineage>
</organism>
<dbReference type="PANTHER" id="PTHR45586">
    <property type="entry name" value="TPR REPEAT-CONTAINING PROTEIN PA4667"/>
    <property type="match status" value="1"/>
</dbReference>
<dbReference type="InterPro" id="IPR051012">
    <property type="entry name" value="CellSynth/LPSAsmb/PSIAsmb"/>
</dbReference>
<reference evidence="3" key="1">
    <citation type="journal article" date="2014" name="Front. Microbiol.">
        <title>High frequency of phylogenetically diverse reductive dehalogenase-homologous genes in deep subseafloor sedimentary metagenomes.</title>
        <authorList>
            <person name="Kawai M."/>
            <person name="Futagami T."/>
            <person name="Toyoda A."/>
            <person name="Takaki Y."/>
            <person name="Nishi S."/>
            <person name="Hori S."/>
            <person name="Arai W."/>
            <person name="Tsubouchi T."/>
            <person name="Morono Y."/>
            <person name="Uchiyama I."/>
            <person name="Ito T."/>
            <person name="Fujiyama A."/>
            <person name="Inagaki F."/>
            <person name="Takami H."/>
        </authorList>
    </citation>
    <scope>NUCLEOTIDE SEQUENCE</scope>
    <source>
        <strain evidence="3">Expedition CK06-06</strain>
    </source>
</reference>